<keyword evidence="2" id="KW-0349">Heme</keyword>
<dbReference type="InterPro" id="IPR002397">
    <property type="entry name" value="Cyt_P450_B"/>
</dbReference>
<keyword evidence="6" id="KW-0503">Monooxygenase</keyword>
<evidence type="ECO:0000256" key="4">
    <source>
        <dbReference type="ARBA" id="ARBA00023002"/>
    </source>
</evidence>
<keyword evidence="8" id="KW-1185">Reference proteome</keyword>
<dbReference type="PANTHER" id="PTHR46696">
    <property type="entry name" value="P450, PUTATIVE (EUROFUNG)-RELATED"/>
    <property type="match status" value="1"/>
</dbReference>
<evidence type="ECO:0000256" key="3">
    <source>
        <dbReference type="ARBA" id="ARBA00022723"/>
    </source>
</evidence>
<sequence length="428" mass="48421">MRTPTNASTTPEPMPLDEIDLADNDLFLDGETPWRMFHTLRREDPVHWQPEPAPNSGFWALTRHADIVAVDRDPRTFTSTRFTNLEEVDDSQIAIRRSLLETDGLRHGALRRLLQKQFTPRAIADYGTFLRGLTARTLDNALAKGTFDFVHEVSADFPINVLAKMLDVPGEDTEKLIDWGNRIIGNTDPDYADVLLESAESERYRDLPFRSPASLEVFAYGRELAAARRGGEGTDLVSRLVNHCPSDGVPLSRHDFDNYFLLLVVAGNETTRHAISHTMLALLRNPTQLELLRDDLALMPDAVEEFLRWASPVYHFRRTATRDAEVGGRRIREGDKVVMWFASGNRDEAVFENPYSFDVTRRGVDHVTFGKGGPHFCLGNALARLEMRIMFEELLPRIADIRLAGEVRRVRSNFVNGIKELPVTVTLA</sequence>
<dbReference type="Proteomes" id="UP000286931">
    <property type="component" value="Unassembled WGS sequence"/>
</dbReference>
<dbReference type="EMBL" id="BIFH01000040">
    <property type="protein sequence ID" value="GCE00543.1"/>
    <property type="molecule type" value="Genomic_DNA"/>
</dbReference>
<dbReference type="CDD" id="cd11033">
    <property type="entry name" value="CYP142-like"/>
    <property type="match status" value="1"/>
</dbReference>
<reference evidence="7 8" key="1">
    <citation type="submission" date="2018-12" db="EMBL/GenBank/DDBJ databases">
        <title>Draft genome sequence of Embleya hyalina NBRC 13850T.</title>
        <authorList>
            <person name="Komaki H."/>
            <person name="Hosoyama A."/>
            <person name="Kimura A."/>
            <person name="Ichikawa N."/>
            <person name="Tamura T."/>
        </authorList>
    </citation>
    <scope>NUCLEOTIDE SEQUENCE [LARGE SCALE GENOMIC DNA]</scope>
    <source>
        <strain evidence="7 8">NBRC 13850</strain>
    </source>
</reference>
<dbReference type="InterPro" id="IPR036396">
    <property type="entry name" value="Cyt_P450_sf"/>
</dbReference>
<keyword evidence="4" id="KW-0560">Oxidoreductase</keyword>
<dbReference type="PANTHER" id="PTHR46696:SF4">
    <property type="entry name" value="BIOTIN BIOSYNTHESIS CYTOCHROME P450"/>
    <property type="match status" value="1"/>
</dbReference>
<name>A0A401Z0U9_9ACTN</name>
<dbReference type="PRINTS" id="PR00359">
    <property type="entry name" value="BP450"/>
</dbReference>
<dbReference type="GO" id="GO:0036199">
    <property type="term" value="F:cholest-4-en-3-one 26-monooxygenase activity"/>
    <property type="evidence" value="ECO:0007669"/>
    <property type="project" value="TreeGrafter"/>
</dbReference>
<keyword evidence="3" id="KW-0479">Metal-binding</keyword>
<dbReference type="FunFam" id="1.10.630.10:FF:000018">
    <property type="entry name" value="Cytochrome P450 monooxygenase"/>
    <property type="match status" value="1"/>
</dbReference>
<protein>
    <submittedName>
        <fullName evidence="7">Cytochrome P450</fullName>
    </submittedName>
</protein>
<gene>
    <name evidence="7" type="ORF">EHYA_08269</name>
</gene>
<dbReference type="AlphaFoldDB" id="A0A401Z0U9"/>
<dbReference type="Gene3D" id="1.10.630.10">
    <property type="entry name" value="Cytochrome P450"/>
    <property type="match status" value="1"/>
</dbReference>
<evidence type="ECO:0000313" key="7">
    <source>
        <dbReference type="EMBL" id="GCE00543.1"/>
    </source>
</evidence>
<proteinExistence type="inferred from homology"/>
<evidence type="ECO:0000256" key="5">
    <source>
        <dbReference type="ARBA" id="ARBA00023004"/>
    </source>
</evidence>
<dbReference type="Pfam" id="PF00067">
    <property type="entry name" value="p450"/>
    <property type="match status" value="1"/>
</dbReference>
<dbReference type="GO" id="GO:0008395">
    <property type="term" value="F:steroid hydroxylase activity"/>
    <property type="evidence" value="ECO:0007669"/>
    <property type="project" value="TreeGrafter"/>
</dbReference>
<evidence type="ECO:0000256" key="6">
    <source>
        <dbReference type="ARBA" id="ARBA00023033"/>
    </source>
</evidence>
<dbReference type="InterPro" id="IPR001128">
    <property type="entry name" value="Cyt_P450"/>
</dbReference>
<dbReference type="GO" id="GO:0020037">
    <property type="term" value="F:heme binding"/>
    <property type="evidence" value="ECO:0007669"/>
    <property type="project" value="InterPro"/>
</dbReference>
<evidence type="ECO:0000313" key="8">
    <source>
        <dbReference type="Proteomes" id="UP000286931"/>
    </source>
</evidence>
<keyword evidence="5" id="KW-0408">Iron</keyword>
<dbReference type="GO" id="GO:0005506">
    <property type="term" value="F:iron ion binding"/>
    <property type="evidence" value="ECO:0007669"/>
    <property type="project" value="InterPro"/>
</dbReference>
<accession>A0A401Z0U9</accession>
<comment type="caution">
    <text evidence="7">The sequence shown here is derived from an EMBL/GenBank/DDBJ whole genome shotgun (WGS) entry which is preliminary data.</text>
</comment>
<comment type="similarity">
    <text evidence="1">Belongs to the cytochrome P450 family.</text>
</comment>
<dbReference type="GO" id="GO:0006707">
    <property type="term" value="P:cholesterol catabolic process"/>
    <property type="evidence" value="ECO:0007669"/>
    <property type="project" value="TreeGrafter"/>
</dbReference>
<evidence type="ECO:0000256" key="2">
    <source>
        <dbReference type="ARBA" id="ARBA00022617"/>
    </source>
</evidence>
<evidence type="ECO:0000256" key="1">
    <source>
        <dbReference type="ARBA" id="ARBA00010617"/>
    </source>
</evidence>
<organism evidence="7 8">
    <name type="scientific">Embleya hyalina</name>
    <dbReference type="NCBI Taxonomy" id="516124"/>
    <lineage>
        <taxon>Bacteria</taxon>
        <taxon>Bacillati</taxon>
        <taxon>Actinomycetota</taxon>
        <taxon>Actinomycetes</taxon>
        <taxon>Kitasatosporales</taxon>
        <taxon>Streptomycetaceae</taxon>
        <taxon>Embleya</taxon>
    </lineage>
</organism>
<dbReference type="SUPFAM" id="SSF48264">
    <property type="entry name" value="Cytochrome P450"/>
    <property type="match status" value="1"/>
</dbReference>